<dbReference type="AlphaFoldDB" id="A0A0D6EUM6"/>
<evidence type="ECO:0000256" key="1">
    <source>
        <dbReference type="SAM" id="Coils"/>
    </source>
</evidence>
<gene>
    <name evidence="3" type="ORF">BN1208_0086</name>
</gene>
<keyword evidence="2" id="KW-0812">Transmembrane</keyword>
<dbReference type="Gene3D" id="1.20.5.340">
    <property type="match status" value="1"/>
</dbReference>
<accession>A0A0D6EUM6</accession>
<feature type="transmembrane region" description="Helical" evidence="2">
    <location>
        <begin position="7"/>
        <end position="27"/>
    </location>
</feature>
<keyword evidence="4" id="KW-1185">Reference proteome</keyword>
<dbReference type="KEGG" id="mbat:BN1208_0086"/>
<sequence length="108" mass="11765">MENSGTFKNIIIAILIAVAGYFSYSAYNAEDQLSSQTAEIKNLNGQIATLNQKVTDYEEADAQKKAVMSELEAKVAAQSQDLEDLKALLVKSVKPSKVKEAPKATKKK</sequence>
<keyword evidence="2" id="KW-1133">Transmembrane helix</keyword>
<keyword evidence="1" id="KW-0175">Coiled coil</keyword>
<feature type="coiled-coil region" evidence="1">
    <location>
        <begin position="26"/>
        <end position="88"/>
    </location>
</feature>
<name>A0A0D6EUM6_9PROT</name>
<reference evidence="4" key="1">
    <citation type="submission" date="2014-12" db="EMBL/GenBank/DDBJ databases">
        <authorList>
            <person name="Salcher M.M."/>
        </authorList>
    </citation>
    <scope>NUCLEOTIDE SEQUENCE [LARGE SCALE GENOMIC DNA]</scope>
    <source>
        <strain evidence="4">MMS-10A-171</strain>
    </source>
</reference>
<evidence type="ECO:0000256" key="2">
    <source>
        <dbReference type="SAM" id="Phobius"/>
    </source>
</evidence>
<organism evidence="3 4">
    <name type="scientific">Candidatus Methylopumilus planktonicus</name>
    <dbReference type="NCBI Taxonomy" id="1581557"/>
    <lineage>
        <taxon>Bacteria</taxon>
        <taxon>Pseudomonadati</taxon>
        <taxon>Pseudomonadota</taxon>
        <taxon>Betaproteobacteria</taxon>
        <taxon>Nitrosomonadales</taxon>
        <taxon>Methylophilaceae</taxon>
        <taxon>Candidatus Methylopumilus</taxon>
    </lineage>
</organism>
<dbReference type="HOGENOM" id="CLU_2193824_0_0_4"/>
<protein>
    <submittedName>
        <fullName evidence="3">Uncharacterized protein</fullName>
    </submittedName>
</protein>
<dbReference type="EMBL" id="LN827929">
    <property type="protein sequence ID" value="CEZ18982.1"/>
    <property type="molecule type" value="Genomic_DNA"/>
</dbReference>
<proteinExistence type="predicted"/>
<evidence type="ECO:0000313" key="4">
    <source>
        <dbReference type="Proteomes" id="UP000064007"/>
    </source>
</evidence>
<dbReference type="OrthoDB" id="8538566at2"/>
<dbReference type="Proteomes" id="UP000064007">
    <property type="component" value="Chromosome 1"/>
</dbReference>
<keyword evidence="2" id="KW-0472">Membrane</keyword>
<dbReference type="RefSeq" id="WP_046486688.1">
    <property type="nucleotide sequence ID" value="NZ_LN827929.1"/>
</dbReference>
<evidence type="ECO:0000313" key="3">
    <source>
        <dbReference type="EMBL" id="CEZ18982.1"/>
    </source>
</evidence>